<evidence type="ECO:0000259" key="20">
    <source>
        <dbReference type="PROSITE" id="PS50857"/>
    </source>
</evidence>
<keyword evidence="9" id="KW-1278">Translocase</keyword>
<dbReference type="Gene3D" id="1.10.287.90">
    <property type="match status" value="1"/>
</dbReference>
<organism evidence="22 23">
    <name type="scientific">Methylocystis parvus</name>
    <dbReference type="NCBI Taxonomy" id="134"/>
    <lineage>
        <taxon>Bacteria</taxon>
        <taxon>Pseudomonadati</taxon>
        <taxon>Pseudomonadota</taxon>
        <taxon>Alphaproteobacteria</taxon>
        <taxon>Hyphomicrobiales</taxon>
        <taxon>Methylocystaceae</taxon>
        <taxon>Methylocystis</taxon>
    </lineage>
</organism>
<keyword evidence="5 18" id="KW-0349">Heme</keyword>
<gene>
    <name evidence="22" type="primary">coxB</name>
    <name evidence="22" type="ORF">F7D14_04360</name>
</gene>
<evidence type="ECO:0000256" key="8">
    <source>
        <dbReference type="ARBA" id="ARBA00022723"/>
    </source>
</evidence>
<comment type="similarity">
    <text evidence="2">Belongs to the cytochrome c oxidase subunit 2 family.</text>
</comment>
<keyword evidence="8 18" id="KW-0479">Metal-binding</keyword>
<comment type="function">
    <text evidence="15">Subunits I and II form the functional core of the enzyme complex. Electrons originating in cytochrome c are transferred via heme a and Cu(A) to the binuclear center formed by heme a3 and Cu(B).</text>
</comment>
<dbReference type="RefSeq" id="WP_016919648.1">
    <property type="nucleotide sequence ID" value="NZ_CP044331.1"/>
</dbReference>
<evidence type="ECO:0000256" key="17">
    <source>
        <dbReference type="ARBA" id="ARBA00047816"/>
    </source>
</evidence>
<evidence type="ECO:0000256" key="11">
    <source>
        <dbReference type="ARBA" id="ARBA00022989"/>
    </source>
</evidence>
<dbReference type="SUPFAM" id="SSF81464">
    <property type="entry name" value="Cytochrome c oxidase subunit II-like, transmembrane region"/>
    <property type="match status" value="1"/>
</dbReference>
<dbReference type="Gene3D" id="2.60.40.420">
    <property type="entry name" value="Cupredoxins - blue copper proteins"/>
    <property type="match status" value="1"/>
</dbReference>
<dbReference type="InterPro" id="IPR045187">
    <property type="entry name" value="CcO_II"/>
</dbReference>
<dbReference type="InterPro" id="IPR036257">
    <property type="entry name" value="Cyt_c_oxidase_su2_TM_sf"/>
</dbReference>
<evidence type="ECO:0000256" key="12">
    <source>
        <dbReference type="ARBA" id="ARBA00023004"/>
    </source>
</evidence>
<dbReference type="InterPro" id="IPR008972">
    <property type="entry name" value="Cupredoxin"/>
</dbReference>
<dbReference type="GO" id="GO:0042773">
    <property type="term" value="P:ATP synthesis coupled electron transport"/>
    <property type="evidence" value="ECO:0007669"/>
    <property type="project" value="TreeGrafter"/>
</dbReference>
<evidence type="ECO:0000256" key="1">
    <source>
        <dbReference type="ARBA" id="ARBA00004141"/>
    </source>
</evidence>
<dbReference type="PROSITE" id="PS51007">
    <property type="entry name" value="CYTC"/>
    <property type="match status" value="1"/>
</dbReference>
<dbReference type="SUPFAM" id="SSF46626">
    <property type="entry name" value="Cytochrome c"/>
    <property type="match status" value="1"/>
</dbReference>
<dbReference type="InterPro" id="IPR036909">
    <property type="entry name" value="Cyt_c-like_dom_sf"/>
</dbReference>
<keyword evidence="13" id="KW-0186">Copper</keyword>
<dbReference type="PROSITE" id="PS50857">
    <property type="entry name" value="COX2_CUA"/>
    <property type="match status" value="1"/>
</dbReference>
<dbReference type="GO" id="GO:0016020">
    <property type="term" value="C:membrane"/>
    <property type="evidence" value="ECO:0007669"/>
    <property type="project" value="UniProtKB-SubCell"/>
</dbReference>
<evidence type="ECO:0000256" key="7">
    <source>
        <dbReference type="ARBA" id="ARBA00022692"/>
    </source>
</evidence>
<dbReference type="GO" id="GO:0020037">
    <property type="term" value="F:heme binding"/>
    <property type="evidence" value="ECO:0007669"/>
    <property type="project" value="InterPro"/>
</dbReference>
<dbReference type="AlphaFoldDB" id="A0A6B8M7K8"/>
<reference evidence="22 23" key="1">
    <citation type="submission" date="2019-09" db="EMBL/GenBank/DDBJ databases">
        <title>Isolation and complete genome sequencing of Methylocystis species.</title>
        <authorList>
            <person name="Rumah B.L."/>
            <person name="Stead C.E."/>
            <person name="Stevens B.C."/>
            <person name="Minton N.P."/>
            <person name="Grosse-Honebrink A."/>
            <person name="Zhang Y."/>
        </authorList>
    </citation>
    <scope>NUCLEOTIDE SEQUENCE [LARGE SCALE GENOMIC DNA]</scope>
    <source>
        <strain evidence="22 23">BRCS2</strain>
    </source>
</reference>
<dbReference type="PANTHER" id="PTHR22888">
    <property type="entry name" value="CYTOCHROME C OXIDASE, SUBUNIT II"/>
    <property type="match status" value="1"/>
</dbReference>
<dbReference type="InterPro" id="IPR009056">
    <property type="entry name" value="Cyt_c-like_dom"/>
</dbReference>
<dbReference type="GO" id="GO:0005507">
    <property type="term" value="F:copper ion binding"/>
    <property type="evidence" value="ECO:0007669"/>
    <property type="project" value="InterPro"/>
</dbReference>
<evidence type="ECO:0000256" key="5">
    <source>
        <dbReference type="ARBA" id="ARBA00022617"/>
    </source>
</evidence>
<comment type="subcellular location">
    <subcellularLocation>
        <location evidence="1">Membrane</location>
        <topology evidence="1">Multi-pass membrane protein</topology>
    </subcellularLocation>
</comment>
<dbReference type="PANTHER" id="PTHR22888:SF9">
    <property type="entry name" value="CYTOCHROME C OXIDASE SUBUNIT 2"/>
    <property type="match status" value="1"/>
</dbReference>
<name>A0A6B8M7K8_9HYPH</name>
<dbReference type="NCBIfam" id="TIGR02866">
    <property type="entry name" value="CoxB"/>
    <property type="match status" value="1"/>
</dbReference>
<keyword evidence="7 19" id="KW-0812">Transmembrane</keyword>
<dbReference type="EC" id="7.1.1.9" evidence="3"/>
<keyword evidence="23" id="KW-1185">Reference proteome</keyword>
<feature type="domain" description="Cytochrome c" evidence="21">
    <location>
        <begin position="214"/>
        <end position="313"/>
    </location>
</feature>
<evidence type="ECO:0000256" key="19">
    <source>
        <dbReference type="SAM" id="Phobius"/>
    </source>
</evidence>
<evidence type="ECO:0000259" key="21">
    <source>
        <dbReference type="PROSITE" id="PS51007"/>
    </source>
</evidence>
<dbReference type="InterPro" id="IPR002429">
    <property type="entry name" value="CcO_II-like_C"/>
</dbReference>
<evidence type="ECO:0000256" key="14">
    <source>
        <dbReference type="ARBA" id="ARBA00023136"/>
    </source>
</evidence>
<evidence type="ECO:0000256" key="13">
    <source>
        <dbReference type="ARBA" id="ARBA00023008"/>
    </source>
</evidence>
<keyword evidence="11 19" id="KW-1133">Transmembrane helix</keyword>
<feature type="transmembrane region" description="Helical" evidence="19">
    <location>
        <begin position="63"/>
        <end position="82"/>
    </location>
</feature>
<evidence type="ECO:0000256" key="3">
    <source>
        <dbReference type="ARBA" id="ARBA00012949"/>
    </source>
</evidence>
<dbReference type="InterPro" id="IPR014222">
    <property type="entry name" value="Cyt_c_oxidase_su2"/>
</dbReference>
<keyword evidence="6" id="KW-0679">Respiratory chain</keyword>
<evidence type="ECO:0000256" key="4">
    <source>
        <dbReference type="ARBA" id="ARBA00022448"/>
    </source>
</evidence>
<dbReference type="PROSITE" id="PS00078">
    <property type="entry name" value="COX2"/>
    <property type="match status" value="1"/>
</dbReference>
<evidence type="ECO:0000256" key="2">
    <source>
        <dbReference type="ARBA" id="ARBA00007866"/>
    </source>
</evidence>
<dbReference type="Pfam" id="PF00116">
    <property type="entry name" value="COX2"/>
    <property type="match status" value="1"/>
</dbReference>
<comment type="catalytic activity">
    <reaction evidence="17">
        <text>4 Fe(II)-[cytochrome c] + O2 + 8 H(+)(in) = 4 Fe(III)-[cytochrome c] + 2 H2O + 4 H(+)(out)</text>
        <dbReference type="Rhea" id="RHEA:11436"/>
        <dbReference type="Rhea" id="RHEA-COMP:10350"/>
        <dbReference type="Rhea" id="RHEA-COMP:14399"/>
        <dbReference type="ChEBI" id="CHEBI:15377"/>
        <dbReference type="ChEBI" id="CHEBI:15378"/>
        <dbReference type="ChEBI" id="CHEBI:15379"/>
        <dbReference type="ChEBI" id="CHEBI:29033"/>
        <dbReference type="ChEBI" id="CHEBI:29034"/>
        <dbReference type="EC" id="7.1.1.9"/>
    </reaction>
</comment>
<keyword evidence="10" id="KW-0249">Electron transport</keyword>
<evidence type="ECO:0000256" key="15">
    <source>
        <dbReference type="ARBA" id="ARBA00024688"/>
    </source>
</evidence>
<evidence type="ECO:0000313" key="22">
    <source>
        <dbReference type="EMBL" id="QGM96780.1"/>
    </source>
</evidence>
<dbReference type="Pfam" id="PF00034">
    <property type="entry name" value="Cytochrom_C"/>
    <property type="match status" value="1"/>
</dbReference>
<dbReference type="SUPFAM" id="SSF49503">
    <property type="entry name" value="Cupredoxins"/>
    <property type="match status" value="1"/>
</dbReference>
<feature type="domain" description="Cytochrome oxidase subunit II copper A binding" evidence="20">
    <location>
        <begin position="93"/>
        <end position="204"/>
    </location>
</feature>
<dbReference type="Proteomes" id="UP000422569">
    <property type="component" value="Chromosome"/>
</dbReference>
<dbReference type="InterPro" id="IPR001505">
    <property type="entry name" value="Copper_CuA"/>
</dbReference>
<proteinExistence type="inferred from homology"/>
<keyword evidence="12 18" id="KW-0408">Iron</keyword>
<evidence type="ECO:0000256" key="10">
    <source>
        <dbReference type="ARBA" id="ARBA00022982"/>
    </source>
</evidence>
<keyword evidence="22" id="KW-0560">Oxidoreductase</keyword>
<feature type="transmembrane region" description="Helical" evidence="19">
    <location>
        <begin position="17"/>
        <end position="42"/>
    </location>
</feature>
<keyword evidence="4" id="KW-0813">Transport</keyword>
<accession>A0A6B8M7K8</accession>
<keyword evidence="14 19" id="KW-0472">Membrane</keyword>
<dbReference type="CDD" id="cd13915">
    <property type="entry name" value="CuRO_HCO_II_like_2"/>
    <property type="match status" value="1"/>
</dbReference>
<evidence type="ECO:0000256" key="9">
    <source>
        <dbReference type="ARBA" id="ARBA00022967"/>
    </source>
</evidence>
<evidence type="ECO:0000256" key="18">
    <source>
        <dbReference type="PROSITE-ProRule" id="PRU00433"/>
    </source>
</evidence>
<dbReference type="GO" id="GO:0016491">
    <property type="term" value="F:oxidoreductase activity"/>
    <property type="evidence" value="ECO:0007669"/>
    <property type="project" value="UniProtKB-KW"/>
</dbReference>
<dbReference type="GO" id="GO:0004129">
    <property type="term" value="F:cytochrome-c oxidase activity"/>
    <property type="evidence" value="ECO:0007669"/>
    <property type="project" value="UniProtKB-EC"/>
</dbReference>
<sequence>MSPLLPQASNEAVEIDYLILALVLASAAILALVYGLILVYMFRYHAGSKAARGAPSRKSWRFEIAWTLATMAVFFGLFLWGADLYVRLFQAPADALQIYVVAKQWMWKAEHVGGQRELNALHIPIGRPVQLVMTSQDVIHDFSVPAFRIKRDVLPGRYQSLWFQADRPGAYKLFCTQLCGAGHATMTGEVFAMTAPAFEQWLGGARTTTVAGASMASEGEALFMRLGCSGCHGAHGEGASGAIRAPALIGLYGSRVRLTSGATAVADDRYIRDSILEPDKEIVAGFEPVMPSFAGQIDEEQLMRLDAFIKSLRNGATP</sequence>
<dbReference type="KEGG" id="mpar:F7D14_04360"/>
<dbReference type="EMBL" id="CP044331">
    <property type="protein sequence ID" value="QGM96780.1"/>
    <property type="molecule type" value="Genomic_DNA"/>
</dbReference>
<evidence type="ECO:0000256" key="6">
    <source>
        <dbReference type="ARBA" id="ARBA00022660"/>
    </source>
</evidence>
<evidence type="ECO:0000256" key="16">
    <source>
        <dbReference type="ARBA" id="ARBA00031399"/>
    </source>
</evidence>
<protein>
    <recommendedName>
        <fullName evidence="3">cytochrome-c oxidase</fullName>
        <ecNumber evidence="3">7.1.1.9</ecNumber>
    </recommendedName>
    <alternativeName>
        <fullName evidence="16">Cytochrome aa3 subunit 2</fullName>
    </alternativeName>
</protein>
<evidence type="ECO:0000313" key="23">
    <source>
        <dbReference type="Proteomes" id="UP000422569"/>
    </source>
</evidence>